<dbReference type="HOGENOM" id="CLU_056723_0_0_4"/>
<keyword evidence="2" id="KW-0732">Signal</keyword>
<dbReference type="STRING" id="640081.Dsui_0025"/>
<organism evidence="3 4">
    <name type="scientific">Azospira oryzae (strain ATCC BAA-33 / DSM 13638 / PS)</name>
    <name type="common">Dechlorosoma suillum</name>
    <dbReference type="NCBI Taxonomy" id="640081"/>
    <lineage>
        <taxon>Bacteria</taxon>
        <taxon>Pseudomonadati</taxon>
        <taxon>Pseudomonadota</taxon>
        <taxon>Betaproteobacteria</taxon>
        <taxon>Rhodocyclales</taxon>
        <taxon>Rhodocyclaceae</taxon>
        <taxon>Azospira</taxon>
    </lineage>
</organism>
<dbReference type="KEGG" id="dsu:Dsui_0025"/>
<feature type="signal peptide" evidence="2">
    <location>
        <begin position="1"/>
        <end position="25"/>
    </location>
</feature>
<feature type="chain" id="PRO_5003514014" description="Penicillin-binding protein, beta-lactamase class C" evidence="2">
    <location>
        <begin position="26"/>
        <end position="360"/>
    </location>
</feature>
<evidence type="ECO:0000256" key="1">
    <source>
        <dbReference type="SAM" id="MobiDB-lite"/>
    </source>
</evidence>
<evidence type="ECO:0000313" key="3">
    <source>
        <dbReference type="EMBL" id="AEV24450.1"/>
    </source>
</evidence>
<dbReference type="RefSeq" id="WP_014235152.1">
    <property type="nucleotide sequence ID" value="NC_016616.1"/>
</dbReference>
<name>G8QKR2_AZOOP</name>
<feature type="region of interest" description="Disordered" evidence="1">
    <location>
        <begin position="319"/>
        <end position="360"/>
    </location>
</feature>
<dbReference type="Gene3D" id="3.40.710.10">
    <property type="entry name" value="DD-peptidase/beta-lactamase superfamily"/>
    <property type="match status" value="1"/>
</dbReference>
<dbReference type="InterPro" id="IPR012338">
    <property type="entry name" value="Beta-lactam/transpept-like"/>
</dbReference>
<dbReference type="SUPFAM" id="SSF56601">
    <property type="entry name" value="beta-lactamase/transpeptidase-like"/>
    <property type="match status" value="1"/>
</dbReference>
<dbReference type="EMBL" id="CP003153">
    <property type="protein sequence ID" value="AEV24450.1"/>
    <property type="molecule type" value="Genomic_DNA"/>
</dbReference>
<evidence type="ECO:0000256" key="2">
    <source>
        <dbReference type="SAM" id="SignalP"/>
    </source>
</evidence>
<gene>
    <name evidence="3" type="ordered locus">Dsui_0025</name>
</gene>
<dbReference type="Proteomes" id="UP000005633">
    <property type="component" value="Chromosome"/>
</dbReference>
<proteinExistence type="predicted"/>
<sequence>MTFRHHHLLLLFLPCWLAAAAGAWAADTDSRRAAVEQTLDRSPLCQGLGSFYWEIGDRRGPLARGSRGSPGARQIGADTVMPIASASKWVFGAYAAQRYDGRLPPQAVQALQMQAGDDRLQHRSCVRSKTVAECLAQGDNGGRDPAHVGHFSYGGGHAQKLAVGLGLGDLDLAALNRDLHRVLPAAAGIDYRSPQPAGGMAASANGYAAFLRGLMGGSLQLGHLLGTQAVCTQPGSCPGAVRSPVPRPWHYSLHHWVEDGPGDDGAFSSAGAFGFYPWISADRQLYGILARQALERAAGVNSARCGAALRRAWVSGEVQDGPAPQADGTPLAAGPAVEAAPGNGRSRPLLEAWRRRRSGE</sequence>
<reference evidence="3 4" key="1">
    <citation type="journal article" date="2012" name="J. Bacteriol.">
        <title>Complete genome sequence of the anaerobic perchlorate-reducing bacterium Azospira suillum strain PS.</title>
        <authorList>
            <person name="Byrne-Bailey K.G."/>
            <person name="Coates J.D."/>
        </authorList>
    </citation>
    <scope>NUCLEOTIDE SEQUENCE [LARGE SCALE GENOMIC DNA]</scope>
    <source>
        <strain evidence="4">ATCC BAA-33 / DSM 13638 / PS</strain>
    </source>
</reference>
<accession>G8QKR2</accession>
<evidence type="ECO:0000313" key="4">
    <source>
        <dbReference type="Proteomes" id="UP000005633"/>
    </source>
</evidence>
<protein>
    <recommendedName>
        <fullName evidence="5">Penicillin-binding protein, beta-lactamase class C</fullName>
    </recommendedName>
</protein>
<evidence type="ECO:0008006" key="5">
    <source>
        <dbReference type="Google" id="ProtNLM"/>
    </source>
</evidence>
<dbReference type="AlphaFoldDB" id="G8QKR2"/>
<dbReference type="eggNOG" id="COG1680">
    <property type="taxonomic scope" value="Bacteria"/>
</dbReference>